<comment type="caution">
    <text evidence="2">The sequence shown here is derived from an EMBL/GenBank/DDBJ whole genome shotgun (WGS) entry which is preliminary data.</text>
</comment>
<protein>
    <submittedName>
        <fullName evidence="2">GNAT family N-acetyltransferase</fullName>
    </submittedName>
</protein>
<dbReference type="Pfam" id="PF13302">
    <property type="entry name" value="Acetyltransf_3"/>
    <property type="match status" value="1"/>
</dbReference>
<dbReference type="InterPro" id="IPR016181">
    <property type="entry name" value="Acyl_CoA_acyltransferase"/>
</dbReference>
<evidence type="ECO:0000259" key="1">
    <source>
        <dbReference type="PROSITE" id="PS51186"/>
    </source>
</evidence>
<evidence type="ECO:0000313" key="2">
    <source>
        <dbReference type="EMBL" id="PKI80236.1"/>
    </source>
</evidence>
<keyword evidence="3" id="KW-1185">Reference proteome</keyword>
<dbReference type="PANTHER" id="PTHR43792">
    <property type="entry name" value="GNAT FAMILY, PUTATIVE (AFU_ORTHOLOGUE AFUA_3G00765)-RELATED-RELATED"/>
    <property type="match status" value="1"/>
</dbReference>
<dbReference type="AlphaFoldDB" id="A0A2N1J112"/>
<organism evidence="2 3">
    <name type="scientific">Malaciobacter halophilus</name>
    <dbReference type="NCBI Taxonomy" id="197482"/>
    <lineage>
        <taxon>Bacteria</taxon>
        <taxon>Pseudomonadati</taxon>
        <taxon>Campylobacterota</taxon>
        <taxon>Epsilonproteobacteria</taxon>
        <taxon>Campylobacterales</taxon>
        <taxon>Arcobacteraceae</taxon>
        <taxon>Malaciobacter</taxon>
    </lineage>
</organism>
<dbReference type="InterPro" id="IPR051531">
    <property type="entry name" value="N-acetyltransferase"/>
</dbReference>
<dbReference type="SUPFAM" id="SSF55729">
    <property type="entry name" value="Acyl-CoA N-acyltransferases (Nat)"/>
    <property type="match status" value="1"/>
</dbReference>
<dbReference type="PROSITE" id="PS51186">
    <property type="entry name" value="GNAT"/>
    <property type="match status" value="1"/>
</dbReference>
<dbReference type="OrthoDB" id="6293260at2"/>
<dbReference type="Gene3D" id="3.40.630.30">
    <property type="match status" value="1"/>
</dbReference>
<dbReference type="Proteomes" id="UP000233248">
    <property type="component" value="Unassembled WGS sequence"/>
</dbReference>
<dbReference type="KEGG" id="ahs:AHALO_1072"/>
<gene>
    <name evidence="2" type="ORF">CP960_10435</name>
</gene>
<accession>A0A2N1J112</accession>
<reference evidence="2 3" key="1">
    <citation type="submission" date="2017-09" db="EMBL/GenBank/DDBJ databases">
        <title>Genomics of the genus Arcobacter.</title>
        <authorList>
            <person name="Perez-Cataluna A."/>
            <person name="Figueras M.J."/>
            <person name="Salas-Masso N."/>
        </authorList>
    </citation>
    <scope>NUCLEOTIDE SEQUENCE [LARGE SCALE GENOMIC DNA]</scope>
    <source>
        <strain evidence="2 3">DSM 18005</strain>
    </source>
</reference>
<name>A0A2N1J112_9BACT</name>
<evidence type="ECO:0000313" key="3">
    <source>
        <dbReference type="Proteomes" id="UP000233248"/>
    </source>
</evidence>
<dbReference type="EMBL" id="NXIF01000039">
    <property type="protein sequence ID" value="PKI80236.1"/>
    <property type="molecule type" value="Genomic_DNA"/>
</dbReference>
<sequence length="172" mass="19732">MNILTTNRLYLRTLKQNDIEDIYKKIFSQKEVVEHTFGKELLNFEQAKEFIKNNCNFNNQLGLSAIIQTKTQKLIGLGGVLKCNYLQEEDYEFGFILCKESWGKGYATEIGQAQIEFIKDIIKAPRVLALASPQNQASIHTIKKLGLTYLKDIKTKDGRGVREVYINNFCTT</sequence>
<dbReference type="GO" id="GO:0016747">
    <property type="term" value="F:acyltransferase activity, transferring groups other than amino-acyl groups"/>
    <property type="evidence" value="ECO:0007669"/>
    <property type="project" value="InterPro"/>
</dbReference>
<dbReference type="InterPro" id="IPR000182">
    <property type="entry name" value="GNAT_dom"/>
</dbReference>
<proteinExistence type="predicted"/>
<dbReference type="PANTHER" id="PTHR43792:SF1">
    <property type="entry name" value="N-ACETYLTRANSFERASE DOMAIN-CONTAINING PROTEIN"/>
    <property type="match status" value="1"/>
</dbReference>
<keyword evidence="2" id="KW-0808">Transferase</keyword>
<feature type="domain" description="N-acetyltransferase" evidence="1">
    <location>
        <begin position="9"/>
        <end position="171"/>
    </location>
</feature>
<dbReference type="RefSeq" id="WP_101185387.1">
    <property type="nucleotide sequence ID" value="NZ_CP031218.1"/>
</dbReference>